<comment type="caution">
    <text evidence="2">The sequence shown here is derived from an EMBL/GenBank/DDBJ whole genome shotgun (WGS) entry which is preliminary data.</text>
</comment>
<feature type="signal peptide" evidence="1">
    <location>
        <begin position="1"/>
        <end position="21"/>
    </location>
</feature>
<protein>
    <recommendedName>
        <fullName evidence="4">Phosphodiesterase</fullName>
    </recommendedName>
</protein>
<dbReference type="EMBL" id="ASHL01000001">
    <property type="protein sequence ID" value="EPD13971.1"/>
    <property type="molecule type" value="Genomic_DNA"/>
</dbReference>
<evidence type="ECO:0008006" key="4">
    <source>
        <dbReference type="Google" id="ProtNLM"/>
    </source>
</evidence>
<proteinExistence type="predicted"/>
<dbReference type="RefSeq" id="WP_015005648.1">
    <property type="nucleotide sequence ID" value="NZ_FQZJ01000002.1"/>
</dbReference>
<keyword evidence="3" id="KW-1185">Reference proteome</keyword>
<keyword evidence="1" id="KW-0732">Signal</keyword>
<evidence type="ECO:0000313" key="2">
    <source>
        <dbReference type="EMBL" id="EPD13971.1"/>
    </source>
</evidence>
<evidence type="ECO:0000313" key="3">
    <source>
        <dbReference type="Proteomes" id="UP000015462"/>
    </source>
</evidence>
<name>A0AB33Z3E2_9GAMM</name>
<gene>
    <name evidence="2" type="ORF">L196_00690</name>
</gene>
<sequence length="100" mass="11292">MTFKKIILASIFCFTPLITHADVLLIDVINKEPANTPAGLLRPKNGQSMDTVISQFGNPIRIYPTVGEPPITRWQYVKFSVYFEHNLVIHSVVNKPKKAL</sequence>
<evidence type="ECO:0000256" key="1">
    <source>
        <dbReference type="SAM" id="SignalP"/>
    </source>
</evidence>
<dbReference type="Proteomes" id="UP000015462">
    <property type="component" value="Unassembled WGS sequence"/>
</dbReference>
<dbReference type="AlphaFoldDB" id="A0AB33Z3E2"/>
<reference evidence="2 3" key="1">
    <citation type="journal article" date="2013" name="Genome Announc.">
        <title>Genome Sequence of the Pyrene- and Fluoranthene-Degrading Bacterium Cycloclasticus sp. Strain PY97M.</title>
        <authorList>
            <person name="Cui Z."/>
            <person name="Xu G."/>
            <person name="Li Q."/>
            <person name="Gao W."/>
            <person name="Zheng L."/>
        </authorList>
    </citation>
    <scope>NUCLEOTIDE SEQUENCE [LARGE SCALE GENOMIC DNA]</scope>
    <source>
        <strain evidence="2 3">PY97M</strain>
    </source>
</reference>
<feature type="chain" id="PRO_5044318852" description="Phosphodiesterase" evidence="1">
    <location>
        <begin position="22"/>
        <end position="100"/>
    </location>
</feature>
<accession>A0AB33Z3E2</accession>
<organism evidence="2 3">
    <name type="scientific">Cycloclasticus pugetii</name>
    <dbReference type="NCBI Taxonomy" id="34068"/>
    <lineage>
        <taxon>Bacteria</taxon>
        <taxon>Pseudomonadati</taxon>
        <taxon>Pseudomonadota</taxon>
        <taxon>Gammaproteobacteria</taxon>
        <taxon>Thiotrichales</taxon>
        <taxon>Piscirickettsiaceae</taxon>
        <taxon>Cycloclasticus</taxon>
    </lineage>
</organism>